<feature type="region of interest" description="Disordered" evidence="2">
    <location>
        <begin position="736"/>
        <end position="771"/>
    </location>
</feature>
<dbReference type="EMBL" id="JAWJWF010000003">
    <property type="protein sequence ID" value="KAK6635949.1"/>
    <property type="molecule type" value="Genomic_DNA"/>
</dbReference>
<comment type="caution">
    <text evidence="3">The sequence shown here is derived from an EMBL/GenBank/DDBJ whole genome shotgun (WGS) entry which is preliminary data.</text>
</comment>
<evidence type="ECO:0000313" key="4">
    <source>
        <dbReference type="Proteomes" id="UP001359485"/>
    </source>
</evidence>
<evidence type="ECO:0000313" key="3">
    <source>
        <dbReference type="EMBL" id="KAK6635949.1"/>
    </source>
</evidence>
<name>A0ABR1B9R4_POLSC</name>
<feature type="compositionally biased region" description="Basic and acidic residues" evidence="2">
    <location>
        <begin position="121"/>
        <end position="145"/>
    </location>
</feature>
<proteinExistence type="predicted"/>
<dbReference type="Proteomes" id="UP001359485">
    <property type="component" value="Unassembled WGS sequence"/>
</dbReference>
<evidence type="ECO:0000256" key="2">
    <source>
        <dbReference type="SAM" id="MobiDB-lite"/>
    </source>
</evidence>
<feature type="compositionally biased region" description="Basic residues" evidence="2">
    <location>
        <begin position="740"/>
        <end position="750"/>
    </location>
</feature>
<gene>
    <name evidence="3" type="ORF">RUM44_001204</name>
</gene>
<evidence type="ECO:0000256" key="1">
    <source>
        <dbReference type="SAM" id="Coils"/>
    </source>
</evidence>
<accession>A0ABR1B9R4</accession>
<feature type="compositionally biased region" description="Polar residues" evidence="2">
    <location>
        <begin position="841"/>
        <end position="863"/>
    </location>
</feature>
<feature type="region of interest" description="Disordered" evidence="2">
    <location>
        <begin position="831"/>
        <end position="866"/>
    </location>
</feature>
<protein>
    <submittedName>
        <fullName evidence="3">Uncharacterized protein</fullName>
    </submittedName>
</protein>
<feature type="region of interest" description="Disordered" evidence="2">
    <location>
        <begin position="26"/>
        <end position="47"/>
    </location>
</feature>
<reference evidence="3 4" key="1">
    <citation type="submission" date="2023-09" db="EMBL/GenBank/DDBJ databases">
        <title>Genomes of two closely related lineages of the louse Polyplax serrata with different host specificities.</title>
        <authorList>
            <person name="Martinu J."/>
            <person name="Tarabai H."/>
            <person name="Stefka J."/>
            <person name="Hypsa V."/>
        </authorList>
    </citation>
    <scope>NUCLEOTIDE SEQUENCE [LARGE SCALE GENOMIC DNA]</scope>
    <source>
        <strain evidence="3">98ZLc_SE</strain>
    </source>
</reference>
<sequence>MNSNWFSFDEDVASEFFERSKVERTKRNSGVNSKKTEMNSSWGHSSDVSDLLDLATSKCSFREKSKLLDSLLKERSIVRNAMSRASRVSDDPFRMRYIYGDDFFSDADEKITKIKNNFSSDRYETESQNSERKEEKFENKGRYLEKSSSTASANSYAFTELTNDAARSRKDSMDSSWSRKSCQGTVNFPASSTSTMSDQCGGYSAKSIGRSISRDSDDSVCTEKSINSSTISEKLPDGTDKTQIESNESWLRKSTSGTKIAEKKVNDMTMTEKNDDGMCEKSRTRMSYLEKSATGSSLQEEITSEKVTSSGKRGTKTIEQKTSSETFKKSHKTTPSKSSYYDDLDSCSFEHFVPSSFSKMCSETRSKTPSMKQKDLFLHGRSNAVPEKISKLIDEAVQQDDLFKIPSSLQTDIDKMTDDFFSSKTFGRDKTRTQRRLLTNLFSGTDKEESYASCSTMTKLKSENDSLQQENLKLQSIIQDVTAVNKRWQKYNNERRLYVQKLLSTIQDLQEQINLISEKSAFQSKSKEEIGSHHEEIERLKKEHQEHLAVLELQIKSHKDEWDNERKEKKKALQEKEEMQNRVHELMRDVNFLKEALQQERQHKNVVCINCKSSYDQNEIFQRMEFCPPRSPLKVQNCSESNCCTAVRTSYNTADISNDNSFYNKGELLVDGNAVDQDPTPYYSSARNELKESFTNERFSRAQKSKKPVTSDTVVVEDESGIRLAITEQFPSKDSSLKSILKKSDRKSKASSKSFSRQNEPKNEPRSRMRCPGQPCITCEECCSSEGSFGVSIGFQNGGVAQVTSFIPNASAANNSMHYLSIGTPGLNVGAEISRSRSEPNTRSNSSENLKPLRESSSWNSESFGAGSNVKESVICSSCERVFQSPMHVKHRDRFELCQSENNQF</sequence>
<feature type="coiled-coil region" evidence="1">
    <location>
        <begin position="457"/>
        <end position="603"/>
    </location>
</feature>
<feature type="region of interest" description="Disordered" evidence="2">
    <location>
        <begin position="291"/>
        <end position="333"/>
    </location>
</feature>
<keyword evidence="4" id="KW-1185">Reference proteome</keyword>
<feature type="compositionally biased region" description="Polar residues" evidence="2">
    <location>
        <begin position="293"/>
        <end position="312"/>
    </location>
</feature>
<organism evidence="3 4">
    <name type="scientific">Polyplax serrata</name>
    <name type="common">Common mouse louse</name>
    <dbReference type="NCBI Taxonomy" id="468196"/>
    <lineage>
        <taxon>Eukaryota</taxon>
        <taxon>Metazoa</taxon>
        <taxon>Ecdysozoa</taxon>
        <taxon>Arthropoda</taxon>
        <taxon>Hexapoda</taxon>
        <taxon>Insecta</taxon>
        <taxon>Pterygota</taxon>
        <taxon>Neoptera</taxon>
        <taxon>Paraneoptera</taxon>
        <taxon>Psocodea</taxon>
        <taxon>Troctomorpha</taxon>
        <taxon>Phthiraptera</taxon>
        <taxon>Anoplura</taxon>
        <taxon>Polyplacidae</taxon>
        <taxon>Polyplax</taxon>
    </lineage>
</organism>
<feature type="region of interest" description="Disordered" evidence="2">
    <location>
        <begin position="120"/>
        <end position="145"/>
    </location>
</feature>
<keyword evidence="1" id="KW-0175">Coiled coil</keyword>
<feature type="compositionally biased region" description="Polar residues" evidence="2">
    <location>
        <begin position="28"/>
        <end position="47"/>
    </location>
</feature>